<evidence type="ECO:0000259" key="16">
    <source>
        <dbReference type="PROSITE" id="PS51987"/>
    </source>
</evidence>
<dbReference type="GO" id="GO:0016020">
    <property type="term" value="C:membrane"/>
    <property type="evidence" value="ECO:0007669"/>
    <property type="project" value="TreeGrafter"/>
</dbReference>
<dbReference type="InterPro" id="IPR004809">
    <property type="entry name" value="Gln_synth_I"/>
</dbReference>
<dbReference type="GO" id="GO:0005737">
    <property type="term" value="C:cytoplasm"/>
    <property type="evidence" value="ECO:0007669"/>
    <property type="project" value="UniProtKB-SubCell"/>
</dbReference>
<feature type="binding site" evidence="9">
    <location>
        <position position="211"/>
    </location>
    <ligand>
        <name>Mg(2+)</name>
        <dbReference type="ChEBI" id="CHEBI:18420"/>
        <label>1</label>
    </ligand>
</feature>
<dbReference type="EC" id="6.3.1.2" evidence="14"/>
<evidence type="ECO:0000256" key="11">
    <source>
        <dbReference type="PROSITE-ProRule" id="PRU01330"/>
    </source>
</evidence>
<comment type="cofactor">
    <cofactor evidence="9">
        <name>Mg(2+)</name>
        <dbReference type="ChEBI" id="CHEBI:18420"/>
    </cofactor>
    <text evidence="9">Binds 2 Mg(2+) ions per subunit.</text>
</comment>
<keyword evidence="3 13" id="KW-0963">Cytoplasm</keyword>
<comment type="catalytic activity">
    <reaction evidence="14">
        <text>L-glutamate + NH4(+) + ATP = L-glutamine + ADP + phosphate + H(+)</text>
        <dbReference type="Rhea" id="RHEA:16169"/>
        <dbReference type="ChEBI" id="CHEBI:15378"/>
        <dbReference type="ChEBI" id="CHEBI:28938"/>
        <dbReference type="ChEBI" id="CHEBI:29985"/>
        <dbReference type="ChEBI" id="CHEBI:30616"/>
        <dbReference type="ChEBI" id="CHEBI:43474"/>
        <dbReference type="ChEBI" id="CHEBI:58359"/>
        <dbReference type="ChEBI" id="CHEBI:456216"/>
        <dbReference type="EC" id="6.3.1.2"/>
    </reaction>
</comment>
<keyword evidence="9" id="KW-0460">Magnesium</keyword>
<dbReference type="Pfam" id="PF03951">
    <property type="entry name" value="Gln-synt_N"/>
    <property type="match status" value="1"/>
</dbReference>
<feature type="binding site" evidence="7">
    <location>
        <position position="358"/>
    </location>
    <ligand>
        <name>L-glutamate</name>
        <dbReference type="ChEBI" id="CHEBI:29985"/>
    </ligand>
</feature>
<accession>A2BM18</accession>
<keyword evidence="18" id="KW-1185">Reference proteome</keyword>
<feature type="binding site" evidence="7">
    <location>
        <position position="324"/>
    </location>
    <ligand>
        <name>L-glutamate</name>
        <dbReference type="ChEBI" id="CHEBI:29985"/>
    </ligand>
</feature>
<dbReference type="GO" id="GO:0046872">
    <property type="term" value="F:metal ion binding"/>
    <property type="evidence" value="ECO:0007669"/>
    <property type="project" value="UniProtKB-KW"/>
</dbReference>
<evidence type="ECO:0000256" key="12">
    <source>
        <dbReference type="RuleBase" id="RU000384"/>
    </source>
</evidence>
<protein>
    <recommendedName>
        <fullName evidence="14">Glutamine synthetase</fullName>
        <ecNumber evidence="14">6.3.1.2</ecNumber>
    </recommendedName>
</protein>
<dbReference type="SUPFAM" id="SSF54368">
    <property type="entry name" value="Glutamine synthetase, N-terminal domain"/>
    <property type="match status" value="1"/>
</dbReference>
<evidence type="ECO:0000256" key="13">
    <source>
        <dbReference type="RuleBase" id="RU000385"/>
    </source>
</evidence>
<evidence type="ECO:0000256" key="1">
    <source>
        <dbReference type="ARBA" id="ARBA00004496"/>
    </source>
</evidence>
<dbReference type="SMART" id="SM01230">
    <property type="entry name" value="Gln-synt_C"/>
    <property type="match status" value="1"/>
</dbReference>
<dbReference type="Proteomes" id="UP000002593">
    <property type="component" value="Chromosome"/>
</dbReference>
<name>A2BM18_HYPBU</name>
<feature type="binding site" evidence="7">
    <location>
        <position position="318"/>
    </location>
    <ligand>
        <name>L-glutamate</name>
        <dbReference type="ChEBI" id="CHEBI:29985"/>
    </ligand>
</feature>
<evidence type="ECO:0000256" key="7">
    <source>
        <dbReference type="PIRSR" id="PIRSR604809-1"/>
    </source>
</evidence>
<evidence type="ECO:0000313" key="18">
    <source>
        <dbReference type="Proteomes" id="UP000002593"/>
    </source>
</evidence>
<feature type="binding site" evidence="8">
    <location>
        <position position="351"/>
    </location>
    <ligand>
        <name>ATP</name>
        <dbReference type="ChEBI" id="CHEBI:30616"/>
    </ligand>
</feature>
<dbReference type="GO" id="GO:0006542">
    <property type="term" value="P:glutamine biosynthetic process"/>
    <property type="evidence" value="ECO:0007669"/>
    <property type="project" value="InterPro"/>
</dbReference>
<dbReference type="GO" id="GO:0005524">
    <property type="term" value="F:ATP binding"/>
    <property type="evidence" value="ECO:0007669"/>
    <property type="project" value="UniProtKB-KW"/>
</dbReference>
<keyword evidence="4 14" id="KW-0436">Ligase</keyword>
<keyword evidence="10" id="KW-0597">Phosphoprotein</keyword>
<feature type="binding site" evidence="7">
    <location>
        <position position="336"/>
    </location>
    <ligand>
        <name>L-glutamate</name>
        <dbReference type="ChEBI" id="CHEBI:29985"/>
    </ligand>
</feature>
<keyword evidence="6 8" id="KW-0067">ATP-binding</keyword>
<dbReference type="InterPro" id="IPR008146">
    <property type="entry name" value="Gln_synth_cat_dom"/>
</dbReference>
<dbReference type="PROSITE" id="PS51986">
    <property type="entry name" value="GS_BETA_GRASP"/>
    <property type="match status" value="1"/>
</dbReference>
<evidence type="ECO:0000256" key="8">
    <source>
        <dbReference type="PIRSR" id="PIRSR604809-2"/>
    </source>
</evidence>
<feature type="domain" description="GS beta-grasp" evidence="15">
    <location>
        <begin position="16"/>
        <end position="97"/>
    </location>
</feature>
<evidence type="ECO:0000256" key="3">
    <source>
        <dbReference type="ARBA" id="ARBA00022490"/>
    </source>
</evidence>
<evidence type="ECO:0000256" key="9">
    <source>
        <dbReference type="PIRSR" id="PIRSR604809-3"/>
    </source>
</evidence>
<feature type="binding site" evidence="9">
    <location>
        <position position="128"/>
    </location>
    <ligand>
        <name>Mg(2+)</name>
        <dbReference type="ChEBI" id="CHEBI:18420"/>
        <label>1</label>
    </ligand>
</feature>
<dbReference type="InterPro" id="IPR027302">
    <property type="entry name" value="Gln_synth_N_conserv_site"/>
</dbReference>
<dbReference type="STRING" id="415426.Hbut_1195"/>
<feature type="binding site" evidence="9">
    <location>
        <position position="260"/>
    </location>
    <ligand>
        <name>Mg(2+)</name>
        <dbReference type="ChEBI" id="CHEBI:18420"/>
        <label>1</label>
    </ligand>
</feature>
<dbReference type="InterPro" id="IPR027303">
    <property type="entry name" value="Gln_synth_gly_rich_site"/>
</dbReference>
<dbReference type="eggNOG" id="arCOG01909">
    <property type="taxonomic scope" value="Archaea"/>
</dbReference>
<proteinExistence type="inferred from homology"/>
<reference evidence="17 18" key="1">
    <citation type="journal article" date="2007" name="Archaea">
        <title>The genome of Hyperthermus butylicus: a sulfur-reducing, peptide fermenting, neutrophilic Crenarchaeote growing up to 108 degrees C.</title>
        <authorList>
            <person name="Brugger K."/>
            <person name="Chen L."/>
            <person name="Stark M."/>
            <person name="Zibat A."/>
            <person name="Redder P."/>
            <person name="Ruepp A."/>
            <person name="Awayez M."/>
            <person name="She Q."/>
            <person name="Garrett R.A."/>
            <person name="Klenk H.P."/>
        </authorList>
    </citation>
    <scope>NUCLEOTIDE SEQUENCE [LARGE SCALE GENOMIC DNA]</scope>
    <source>
        <strain evidence="18">DSM 5456 / JCM 9403 / PLM1-5</strain>
    </source>
</reference>
<comment type="similarity">
    <text evidence="2 11 12">Belongs to the glutamine synthetase family.</text>
</comment>
<keyword evidence="5 8" id="KW-0547">Nucleotide-binding</keyword>
<evidence type="ECO:0000259" key="15">
    <source>
        <dbReference type="PROSITE" id="PS51986"/>
    </source>
</evidence>
<dbReference type="Gene3D" id="3.30.590.10">
    <property type="entry name" value="Glutamine synthetase/guanido kinase, catalytic domain"/>
    <property type="match status" value="1"/>
</dbReference>
<dbReference type="KEGG" id="hbu:Hbut_1195"/>
<feature type="binding site" evidence="8">
    <location>
        <begin position="262"/>
        <end position="264"/>
    </location>
    <ligand>
        <name>ATP</name>
        <dbReference type="ChEBI" id="CHEBI:30616"/>
    </ligand>
</feature>
<dbReference type="PROSITE" id="PS00180">
    <property type="entry name" value="GLNA_1"/>
    <property type="match status" value="1"/>
</dbReference>
<feature type="binding site" evidence="8">
    <location>
        <position position="198"/>
    </location>
    <ligand>
        <name>ATP</name>
        <dbReference type="ChEBI" id="CHEBI:30616"/>
    </ligand>
</feature>
<keyword evidence="9" id="KW-0479">Metal-binding</keyword>
<dbReference type="InterPro" id="IPR014746">
    <property type="entry name" value="Gln_synth/guanido_kin_cat_dom"/>
</dbReference>
<dbReference type="PANTHER" id="PTHR43407:SF1">
    <property type="entry name" value="LENGSIN"/>
    <property type="match status" value="1"/>
</dbReference>
<feature type="modified residue" description="O-AMP-tyrosine" evidence="10">
    <location>
        <position position="396"/>
    </location>
</feature>
<feature type="binding site" evidence="9">
    <location>
        <position position="356"/>
    </location>
    <ligand>
        <name>Mg(2+)</name>
        <dbReference type="ChEBI" id="CHEBI:18420"/>
        <label>1</label>
    </ligand>
</feature>
<feature type="domain" description="GS catalytic" evidence="16">
    <location>
        <begin position="103"/>
        <end position="467"/>
    </location>
</feature>
<comment type="subcellular location">
    <subcellularLocation>
        <location evidence="1 13">Cytoplasm</location>
    </subcellularLocation>
</comment>
<evidence type="ECO:0000313" key="17">
    <source>
        <dbReference type="EMBL" id="ABM81029.1"/>
    </source>
</evidence>
<dbReference type="EnsemblBacteria" id="ABM81029">
    <property type="protein sequence ID" value="ABM81029"/>
    <property type="gene ID" value="Hbut_1195"/>
</dbReference>
<gene>
    <name evidence="17" type="ordered locus">Hbut_1195</name>
</gene>
<evidence type="ECO:0000256" key="10">
    <source>
        <dbReference type="PIRSR" id="PIRSR604809-50"/>
    </source>
</evidence>
<feature type="binding site" evidence="7">
    <location>
        <begin position="255"/>
        <end position="256"/>
    </location>
    <ligand>
        <name>L-glutamate</name>
        <dbReference type="ChEBI" id="CHEBI:29985"/>
    </ligand>
</feature>
<dbReference type="EMBL" id="CP000493">
    <property type="protein sequence ID" value="ABM81029.1"/>
    <property type="molecule type" value="Genomic_DNA"/>
</dbReference>
<sequence>MIPGERMSGTPGSDLDKFKWLELHYTDLAGYLRSVTIAAEDLRDNVDVTGFDGSSVEGFTDISDSDLTLRPDLSTLAEIPWLEATGRVISTIYKNGARYERDPRYIAERTEKLLGEQGLEARIGPEIEFHIVDKLYLSVDQPQRGLCYRIVSSEHPGSGSYFEKTKKAYHTPAPFDKVYGLRLELAEVLRKYFRVHVEVHHHEVASGGQIEIDFRYGGVVSASDGVITVKYVARNITARHGYTAIFMPKPFAGDNGNGMHVHISIWERRGNGFRNLFYDPSDGYAELSQYARYFIGGLLEHGRALAAIVAPTVNSYRRLIPGYEAPVYLVWGRSNRSAAIRVPFYGRGAEKSKRIEFRPPDPSANPYLAFTAIIAAGLDGVRKKIEPGDPIDRNVYTMSEAEKKRLGIKELPRSLEEALDELESDNEFLRPYIPSSVLEAYIELKRREARELKGYPSPMEIYTYLSL</sequence>
<evidence type="ECO:0000256" key="5">
    <source>
        <dbReference type="ARBA" id="ARBA00022741"/>
    </source>
</evidence>
<dbReference type="InterPro" id="IPR008147">
    <property type="entry name" value="Gln_synt_N"/>
</dbReference>
<evidence type="ECO:0000256" key="6">
    <source>
        <dbReference type="ARBA" id="ARBA00022840"/>
    </source>
</evidence>
<feature type="binding site" evidence="9">
    <location>
        <position position="203"/>
    </location>
    <ligand>
        <name>Mg(2+)</name>
        <dbReference type="ChEBI" id="CHEBI:18420"/>
        <label>1</label>
    </ligand>
</feature>
<feature type="binding site" evidence="9">
    <location>
        <position position="126"/>
    </location>
    <ligand>
        <name>Mg(2+)</name>
        <dbReference type="ChEBI" id="CHEBI:18420"/>
        <label>1</label>
    </ligand>
</feature>
<dbReference type="PANTHER" id="PTHR43407">
    <property type="entry name" value="GLUTAMINE SYNTHETASE"/>
    <property type="match status" value="1"/>
</dbReference>
<dbReference type="InterPro" id="IPR036651">
    <property type="entry name" value="Gln_synt_N_sf"/>
</dbReference>
<organism evidence="17 18">
    <name type="scientific">Hyperthermus butylicus (strain DSM 5456 / JCM 9403 / PLM1-5)</name>
    <dbReference type="NCBI Taxonomy" id="415426"/>
    <lineage>
        <taxon>Archaea</taxon>
        <taxon>Thermoproteota</taxon>
        <taxon>Thermoprotei</taxon>
        <taxon>Desulfurococcales</taxon>
        <taxon>Pyrodictiaceae</taxon>
        <taxon>Hyperthermus</taxon>
    </lineage>
</organism>
<evidence type="ECO:0000256" key="4">
    <source>
        <dbReference type="ARBA" id="ARBA00022598"/>
    </source>
</evidence>
<dbReference type="Gene3D" id="3.10.20.70">
    <property type="entry name" value="Glutamine synthetase, N-terminal domain"/>
    <property type="match status" value="1"/>
</dbReference>
<dbReference type="Pfam" id="PF00120">
    <property type="entry name" value="Gln-synt_C"/>
    <property type="match status" value="1"/>
</dbReference>
<feature type="binding site" evidence="8">
    <location>
        <position position="336"/>
    </location>
    <ligand>
        <name>ATP</name>
        <dbReference type="ChEBI" id="CHEBI:30616"/>
    </ligand>
</feature>
<dbReference type="GO" id="GO:0004356">
    <property type="term" value="F:glutamine synthetase activity"/>
    <property type="evidence" value="ECO:0007669"/>
    <property type="project" value="UniProtKB-EC"/>
</dbReference>
<dbReference type="GO" id="GO:0019740">
    <property type="term" value="P:nitrogen utilization"/>
    <property type="evidence" value="ECO:0007669"/>
    <property type="project" value="TreeGrafter"/>
</dbReference>
<dbReference type="SUPFAM" id="SSF55931">
    <property type="entry name" value="Glutamine synthetase/guanido kinase"/>
    <property type="match status" value="1"/>
</dbReference>
<evidence type="ECO:0000256" key="2">
    <source>
        <dbReference type="ARBA" id="ARBA00009897"/>
    </source>
</evidence>
<dbReference type="HOGENOM" id="CLU_017290_1_2_2"/>
<dbReference type="AlphaFoldDB" id="A2BM18"/>
<dbReference type="PROSITE" id="PS51987">
    <property type="entry name" value="GS_CATALYTIC"/>
    <property type="match status" value="1"/>
</dbReference>
<dbReference type="PROSITE" id="PS00181">
    <property type="entry name" value="GLNA_ATP"/>
    <property type="match status" value="1"/>
</dbReference>
<evidence type="ECO:0000256" key="14">
    <source>
        <dbReference type="RuleBase" id="RU004356"/>
    </source>
</evidence>
<feature type="binding site" evidence="8">
    <location>
        <begin position="214"/>
        <end position="216"/>
    </location>
    <ligand>
        <name>ATP</name>
        <dbReference type="ChEBI" id="CHEBI:30616"/>
    </ligand>
</feature>
<dbReference type="NCBIfam" id="TIGR00653">
    <property type="entry name" value="GlnA"/>
    <property type="match status" value="1"/>
</dbReference>